<keyword evidence="3" id="KW-1185">Reference proteome</keyword>
<gene>
    <name evidence="2" type="ORF">BCF46_2594</name>
</gene>
<dbReference type="CDD" id="cd04301">
    <property type="entry name" value="NAT_SF"/>
    <property type="match status" value="1"/>
</dbReference>
<dbReference type="GO" id="GO:0016747">
    <property type="term" value="F:acyltransferase activity, transferring groups other than amino-acyl groups"/>
    <property type="evidence" value="ECO:0007669"/>
    <property type="project" value="InterPro"/>
</dbReference>
<dbReference type="SUPFAM" id="SSF55729">
    <property type="entry name" value="Acyl-CoA N-acyltransferases (Nat)"/>
    <property type="match status" value="1"/>
</dbReference>
<sequence length="191" mass="20750">MARTQRLLIETSFRQLNERDLAAVANVQLQSWRGTYAGVLPAEYLGEPMARDIARRWSTGLTGDDLLWGAFDAVGTLLGFGAVRLGEAPYLDNFHVLETARGSGLSQLLFANTADALCSLGAQSLWLTVVDTNLRARAFYRRLGGIEGKVGPDEMFGKAVTSLPVYWDDLAELSKIARQVVSPLDGAETGT</sequence>
<evidence type="ECO:0000313" key="3">
    <source>
        <dbReference type="Proteomes" id="UP000269157"/>
    </source>
</evidence>
<dbReference type="Pfam" id="PF00583">
    <property type="entry name" value="Acetyltransf_1"/>
    <property type="match status" value="1"/>
</dbReference>
<evidence type="ECO:0000313" key="2">
    <source>
        <dbReference type="EMBL" id="RLJ41630.1"/>
    </source>
</evidence>
<dbReference type="Proteomes" id="UP000269157">
    <property type="component" value="Unassembled WGS sequence"/>
</dbReference>
<dbReference type="RefSeq" id="WP_170157934.1">
    <property type="nucleotide sequence ID" value="NZ_RCCE01000004.1"/>
</dbReference>
<keyword evidence="2" id="KW-0689">Ribosomal protein</keyword>
<comment type="caution">
    <text evidence="2">The sequence shown here is derived from an EMBL/GenBank/DDBJ whole genome shotgun (WGS) entry which is preliminary data.</text>
</comment>
<protein>
    <submittedName>
        <fullName evidence="2">Ribosomal protein S18 acetylase RimI-like enzyme</fullName>
    </submittedName>
</protein>
<accession>A0A497VDQ9</accession>
<dbReference type="GO" id="GO:0005840">
    <property type="term" value="C:ribosome"/>
    <property type="evidence" value="ECO:0007669"/>
    <property type="project" value="UniProtKB-KW"/>
</dbReference>
<dbReference type="InterPro" id="IPR000182">
    <property type="entry name" value="GNAT_dom"/>
</dbReference>
<dbReference type="Gene3D" id="3.40.630.30">
    <property type="match status" value="1"/>
</dbReference>
<feature type="domain" description="N-acetyltransferase" evidence="1">
    <location>
        <begin position="11"/>
        <end position="172"/>
    </location>
</feature>
<name>A0A497VDQ9_9RHOB</name>
<reference evidence="2 3" key="1">
    <citation type="submission" date="2018-10" db="EMBL/GenBank/DDBJ databases">
        <title>Genomic Encyclopedia of Archaeal and Bacterial Type Strains, Phase II (KMG-II): from individual species to whole genera.</title>
        <authorList>
            <person name="Goeker M."/>
        </authorList>
    </citation>
    <scope>NUCLEOTIDE SEQUENCE [LARGE SCALE GENOMIC DNA]</scope>
    <source>
        <strain evidence="2 3">DSM 29466</strain>
    </source>
</reference>
<keyword evidence="2" id="KW-0687">Ribonucleoprotein</keyword>
<dbReference type="AlphaFoldDB" id="A0A497VDQ9"/>
<dbReference type="InterPro" id="IPR016181">
    <property type="entry name" value="Acyl_CoA_acyltransferase"/>
</dbReference>
<proteinExistence type="predicted"/>
<organism evidence="2 3">
    <name type="scientific">Litoreibacter meonggei</name>
    <dbReference type="NCBI Taxonomy" id="1049199"/>
    <lineage>
        <taxon>Bacteria</taxon>
        <taxon>Pseudomonadati</taxon>
        <taxon>Pseudomonadota</taxon>
        <taxon>Alphaproteobacteria</taxon>
        <taxon>Rhodobacterales</taxon>
        <taxon>Roseobacteraceae</taxon>
        <taxon>Litoreibacter</taxon>
    </lineage>
</organism>
<dbReference type="EMBL" id="RCCE01000004">
    <property type="protein sequence ID" value="RLJ41630.1"/>
    <property type="molecule type" value="Genomic_DNA"/>
</dbReference>
<dbReference type="PROSITE" id="PS51186">
    <property type="entry name" value="GNAT"/>
    <property type="match status" value="1"/>
</dbReference>
<evidence type="ECO:0000259" key="1">
    <source>
        <dbReference type="PROSITE" id="PS51186"/>
    </source>
</evidence>